<protein>
    <submittedName>
        <fullName evidence="1">Uncharacterized protein</fullName>
    </submittedName>
</protein>
<dbReference type="AlphaFoldDB" id="A0A644ZH23"/>
<gene>
    <name evidence="1" type="ORF">SDC9_86655</name>
</gene>
<proteinExistence type="predicted"/>
<evidence type="ECO:0000313" key="1">
    <source>
        <dbReference type="EMBL" id="MPM40017.1"/>
    </source>
</evidence>
<accession>A0A644ZH23</accession>
<organism evidence="1">
    <name type="scientific">bioreactor metagenome</name>
    <dbReference type="NCBI Taxonomy" id="1076179"/>
    <lineage>
        <taxon>unclassified sequences</taxon>
        <taxon>metagenomes</taxon>
        <taxon>ecological metagenomes</taxon>
    </lineage>
</organism>
<dbReference type="EMBL" id="VSSQ01008848">
    <property type="protein sequence ID" value="MPM40017.1"/>
    <property type="molecule type" value="Genomic_DNA"/>
</dbReference>
<sequence length="182" mass="20978">MVIKHHAFPLTTSQFIVIIVGKTFIFLHQKFNGSRIAQRSAIVYHCHTGTGNSRIIDQLIESILCFCRNFLLQRITSEHKRLPQIVGPHHFFHIEYARILYFCLSPKIVFAVFTDNISNLTRILLSKDALCKFFLIGFLITRLNGIRIPCILHDKVNRHFLGFEITNIDNPDAVESCLISQI</sequence>
<name>A0A644ZH23_9ZZZZ</name>
<comment type="caution">
    <text evidence="1">The sequence shown here is derived from an EMBL/GenBank/DDBJ whole genome shotgun (WGS) entry which is preliminary data.</text>
</comment>
<reference evidence="1" key="1">
    <citation type="submission" date="2019-08" db="EMBL/GenBank/DDBJ databases">
        <authorList>
            <person name="Kucharzyk K."/>
            <person name="Murdoch R.W."/>
            <person name="Higgins S."/>
            <person name="Loffler F."/>
        </authorList>
    </citation>
    <scope>NUCLEOTIDE SEQUENCE</scope>
</reference>